<protein>
    <submittedName>
        <fullName evidence="1">Uncharacterized protein</fullName>
    </submittedName>
</protein>
<dbReference type="Proteomes" id="UP001626550">
    <property type="component" value="Unassembled WGS sequence"/>
</dbReference>
<comment type="caution">
    <text evidence="1">The sequence shown here is derived from an EMBL/GenBank/DDBJ whole genome shotgun (WGS) entry which is preliminary data.</text>
</comment>
<reference evidence="1 2" key="1">
    <citation type="submission" date="2024-11" db="EMBL/GenBank/DDBJ databases">
        <title>Adaptive evolution of stress response genes in parasites aligns with host niche diversity.</title>
        <authorList>
            <person name="Hahn C."/>
            <person name="Resl P."/>
        </authorList>
    </citation>
    <scope>NUCLEOTIDE SEQUENCE [LARGE SCALE GENOMIC DNA]</scope>
    <source>
        <strain evidence="1">EGGRZ-B1_66</strain>
        <tissue evidence="1">Body</tissue>
    </source>
</reference>
<evidence type="ECO:0000313" key="1">
    <source>
        <dbReference type="EMBL" id="KAL3316641.1"/>
    </source>
</evidence>
<dbReference type="EMBL" id="JBJKFK010000506">
    <property type="protein sequence ID" value="KAL3316641.1"/>
    <property type="molecule type" value="Genomic_DNA"/>
</dbReference>
<evidence type="ECO:0000313" key="2">
    <source>
        <dbReference type="Proteomes" id="UP001626550"/>
    </source>
</evidence>
<name>A0ABD2QE82_9PLAT</name>
<organism evidence="1 2">
    <name type="scientific">Cichlidogyrus casuarinus</name>
    <dbReference type="NCBI Taxonomy" id="1844966"/>
    <lineage>
        <taxon>Eukaryota</taxon>
        <taxon>Metazoa</taxon>
        <taxon>Spiralia</taxon>
        <taxon>Lophotrochozoa</taxon>
        <taxon>Platyhelminthes</taxon>
        <taxon>Monogenea</taxon>
        <taxon>Monopisthocotylea</taxon>
        <taxon>Dactylogyridea</taxon>
        <taxon>Ancyrocephalidae</taxon>
        <taxon>Cichlidogyrus</taxon>
    </lineage>
</organism>
<dbReference type="AlphaFoldDB" id="A0ABD2QE82"/>
<keyword evidence="2" id="KW-1185">Reference proteome</keyword>
<accession>A0ABD2QE82</accession>
<proteinExistence type="predicted"/>
<sequence length="125" mass="14953">MCCHQVDMVKSDTESIYSISNDEEAKPTGDVEKLTAFCRKHYCFKHFLDRFYEFAPMFDVMKQYQKEDLKHENPTTRTRKRPLVENNISVEEDEYKVADSEKMKGAPQWFSAFKIKCRNHQHDYL</sequence>
<gene>
    <name evidence="1" type="ORF">Ciccas_004709</name>
</gene>